<comment type="caution">
    <text evidence="1">The sequence shown here is derived from an EMBL/GenBank/DDBJ whole genome shotgun (WGS) entry which is preliminary data.</text>
</comment>
<proteinExistence type="predicted"/>
<name>W1IN01_9GAMM</name>
<evidence type="ECO:0000313" key="1">
    <source>
        <dbReference type="EMBL" id="CDL79872.1"/>
    </source>
</evidence>
<sequence length="50" mass="5438">MLVAGKKNSVTVNKKETVGRGICHQIIALFGMDCITKSDCFIHSSFQLAP</sequence>
<reference evidence="1 2" key="1">
    <citation type="submission" date="2013-11" db="EMBL/GenBank/DDBJ databases">
        <title>Draft genome sequence and annotation of the entomopathogenic bacterium, Xenorhabdus cabanillasi strain JM26.</title>
        <authorList>
            <person name="Gualtieri M."/>
            <person name="Ogier J.C."/>
            <person name="Pages S."/>
            <person name="Givaudan A."/>
            <person name="Gaudriault S."/>
        </authorList>
    </citation>
    <scope>NUCLEOTIDE SEQUENCE [LARGE SCALE GENOMIC DNA]</scope>
    <source>
        <strain evidence="1 2">JM26</strain>
    </source>
</reference>
<accession>W1IN01</accession>
<evidence type="ECO:0000313" key="2">
    <source>
        <dbReference type="Proteomes" id="UP000019197"/>
    </source>
</evidence>
<protein>
    <submittedName>
        <fullName evidence="1">Uncharacterized protein</fullName>
    </submittedName>
</protein>
<gene>
    <name evidence="1" type="ORF">XCR1_1270004</name>
</gene>
<dbReference type="AlphaFoldDB" id="W1IN01"/>
<organism evidence="1 2">
    <name type="scientific">Xenorhabdus cabanillasii JM26</name>
    <dbReference type="NCBI Taxonomy" id="1427517"/>
    <lineage>
        <taxon>Bacteria</taxon>
        <taxon>Pseudomonadati</taxon>
        <taxon>Pseudomonadota</taxon>
        <taxon>Gammaproteobacteria</taxon>
        <taxon>Enterobacterales</taxon>
        <taxon>Morganellaceae</taxon>
        <taxon>Xenorhabdus</taxon>
    </lineage>
</organism>
<dbReference type="EMBL" id="CBXE010000032">
    <property type="protein sequence ID" value="CDL79872.1"/>
    <property type="molecule type" value="Genomic_DNA"/>
</dbReference>
<dbReference type="Proteomes" id="UP000019197">
    <property type="component" value="Unassembled WGS sequence"/>
</dbReference>